<evidence type="ECO:0000259" key="2">
    <source>
        <dbReference type="Pfam" id="PF01757"/>
    </source>
</evidence>
<feature type="transmembrane region" description="Helical" evidence="1">
    <location>
        <begin position="314"/>
        <end position="336"/>
    </location>
</feature>
<keyword evidence="4" id="KW-0012">Acyltransferase</keyword>
<dbReference type="GO" id="GO:0016020">
    <property type="term" value="C:membrane"/>
    <property type="evidence" value="ECO:0007669"/>
    <property type="project" value="TreeGrafter"/>
</dbReference>
<feature type="transmembrane region" description="Helical" evidence="1">
    <location>
        <begin position="281"/>
        <end position="302"/>
    </location>
</feature>
<evidence type="ECO:0000256" key="1">
    <source>
        <dbReference type="SAM" id="Phobius"/>
    </source>
</evidence>
<dbReference type="KEGG" id="mmaa:FR932_21200"/>
<feature type="transmembrane region" description="Helical" evidence="1">
    <location>
        <begin position="348"/>
        <end position="367"/>
    </location>
</feature>
<dbReference type="PANTHER" id="PTHR23028:SF53">
    <property type="entry name" value="ACYL_TRANSF_3 DOMAIN-CONTAINING PROTEIN"/>
    <property type="match status" value="1"/>
</dbReference>
<feature type="transmembrane region" description="Helical" evidence="1">
    <location>
        <begin position="223"/>
        <end position="242"/>
    </location>
</feature>
<feature type="domain" description="Acyltransferase 3" evidence="2">
    <location>
        <begin position="7"/>
        <end position="323"/>
    </location>
</feature>
<proteinExistence type="predicted"/>
<feature type="transmembrane region" description="Helical" evidence="1">
    <location>
        <begin position="137"/>
        <end position="157"/>
    </location>
</feature>
<feature type="transmembrane region" description="Helical" evidence="1">
    <location>
        <begin position="73"/>
        <end position="92"/>
    </location>
</feature>
<dbReference type="InterPro" id="IPR043968">
    <property type="entry name" value="SGNH"/>
</dbReference>
<feature type="transmembrane region" description="Helical" evidence="1">
    <location>
        <begin position="248"/>
        <end position="265"/>
    </location>
</feature>
<keyword evidence="1" id="KW-0812">Transmembrane</keyword>
<dbReference type="InterPro" id="IPR050879">
    <property type="entry name" value="Acyltransferase_3"/>
</dbReference>
<keyword evidence="1" id="KW-0472">Membrane</keyword>
<feature type="transmembrane region" description="Helical" evidence="1">
    <location>
        <begin position="164"/>
        <end position="184"/>
    </location>
</feature>
<keyword evidence="4" id="KW-0808">Transferase</keyword>
<dbReference type="Pfam" id="PF19040">
    <property type="entry name" value="SGNH"/>
    <property type="match status" value="1"/>
</dbReference>
<dbReference type="OrthoDB" id="9767863at2"/>
<name>A0A5J6WQ68_MORMI</name>
<evidence type="ECO:0000313" key="4">
    <source>
        <dbReference type="EMBL" id="QFI40137.1"/>
    </source>
</evidence>
<feature type="transmembrane region" description="Helical" evidence="1">
    <location>
        <begin position="190"/>
        <end position="211"/>
    </location>
</feature>
<feature type="domain" description="SGNH" evidence="3">
    <location>
        <begin position="397"/>
        <end position="615"/>
    </location>
</feature>
<keyword evidence="1" id="KW-1133">Transmembrane helix</keyword>
<dbReference type="Pfam" id="PF01757">
    <property type="entry name" value="Acyl_transf_3"/>
    <property type="match status" value="1"/>
</dbReference>
<feature type="transmembrane region" description="Helical" evidence="1">
    <location>
        <begin position="12"/>
        <end position="27"/>
    </location>
</feature>
<evidence type="ECO:0000259" key="3">
    <source>
        <dbReference type="Pfam" id="PF19040"/>
    </source>
</evidence>
<organism evidence="4 5">
    <name type="scientific">Moritella marina ATCC 15381</name>
    <dbReference type="NCBI Taxonomy" id="1202962"/>
    <lineage>
        <taxon>Bacteria</taxon>
        <taxon>Pseudomonadati</taxon>
        <taxon>Pseudomonadota</taxon>
        <taxon>Gammaproteobacteria</taxon>
        <taxon>Alteromonadales</taxon>
        <taxon>Moritellaceae</taxon>
        <taxon>Moritella</taxon>
    </lineage>
</organism>
<feature type="transmembrane region" description="Helical" evidence="1">
    <location>
        <begin position="33"/>
        <end position="52"/>
    </location>
</feature>
<dbReference type="EMBL" id="CP044399">
    <property type="protein sequence ID" value="QFI40137.1"/>
    <property type="molecule type" value="Genomic_DNA"/>
</dbReference>
<gene>
    <name evidence="4" type="ORF">FR932_21200</name>
</gene>
<dbReference type="Proteomes" id="UP000327424">
    <property type="component" value="Chromosome"/>
</dbReference>
<dbReference type="GO" id="GO:0016747">
    <property type="term" value="F:acyltransferase activity, transferring groups other than amino-acyl groups"/>
    <property type="evidence" value="ECO:0007669"/>
    <property type="project" value="InterPro"/>
</dbReference>
<accession>A0A5J6WQ68</accession>
<dbReference type="InterPro" id="IPR002656">
    <property type="entry name" value="Acyl_transf_3_dom"/>
</dbReference>
<evidence type="ECO:0000313" key="5">
    <source>
        <dbReference type="Proteomes" id="UP000327424"/>
    </source>
</evidence>
<dbReference type="RefSeq" id="WP_019440361.1">
    <property type="nucleotide sequence ID" value="NZ_ALOE01000007.1"/>
</dbReference>
<keyword evidence="5" id="KW-1185">Reference proteome</keyword>
<reference evidence="4 5" key="1">
    <citation type="submission" date="2019-09" db="EMBL/GenBank/DDBJ databases">
        <title>Hybrid Assembly of the complete Genome of the Deep-Sea Bacterium Moritella marina from long Nanopore and Illumina reads.</title>
        <authorList>
            <person name="Magin S."/>
            <person name="Georgoulis A."/>
            <person name="Papadimitriou K."/>
            <person name="Iliakis G."/>
            <person name="Vorgias C.E."/>
        </authorList>
    </citation>
    <scope>NUCLEOTIDE SEQUENCE [LARGE SCALE GENOMIC DNA]</scope>
    <source>
        <strain evidence="4 5">MP-1</strain>
    </source>
</reference>
<protein>
    <submittedName>
        <fullName evidence="4">Acyltransferase</fullName>
    </submittedName>
</protein>
<sequence>MKLVYRKDIDGLRTLAVGLVVFYHLGLNIPGGFIGVDIFFVISGFLITSIIFNEIKEKNFLFSNFYKRRLKRIFPLYIFISSVTIIVFYFVMVPDDFNKLLKSYISGMLSLSNMYFIKESTGYFSSETELFPLLHTWSLSVEEQFYFIWPILLIGLLKLKGNKLYTGVFTLLFILICISEIITVNSSRVGYYFLLARGHELLAGAILGVLLSDERFKNKINSYNTLFSFLFLFFIIYSIVYISKDDYYPGYLSIFPTLGTVFFIISRQDSFVNKLFSIKPMVYLGQISYSIYLWHWPIIVYFNYTGIEIKSAEIFYILFFVFTLSSLSYRFVEVPFIRFNFNFKSVLIYYYMIPLLIISVVVFAVPFDKLINARISSLGGREQVKNAIYPDSNSGWCQVSEDRDVWGDENCILGSNGSKLKGLLWGDSHAAHFAPAINQLGEIHNFSVYQRTLAQCVPLITSGNLGRYSNMCSENREFIKTNIKNYDFIYLASRWESRLDIFGDVEDTVKWLSNNIKDVYIISQVPLFESNVSKCILRKTINSSVVCNMDVNSDYRKANLKLSEMSDKYKNVHFISLDNVFCKGGECSPLINGSLSYFDSNHLSENGSLYLTPHIPYPLINN</sequence>
<dbReference type="GO" id="GO:0009103">
    <property type="term" value="P:lipopolysaccharide biosynthetic process"/>
    <property type="evidence" value="ECO:0007669"/>
    <property type="project" value="TreeGrafter"/>
</dbReference>
<dbReference type="PANTHER" id="PTHR23028">
    <property type="entry name" value="ACETYLTRANSFERASE"/>
    <property type="match status" value="1"/>
</dbReference>
<dbReference type="AlphaFoldDB" id="A0A5J6WQ68"/>